<sequence>NVIGTGDSISVTPTSTTTYYASIDRCDSTANVIDSVTITVGTSITSQLSSNDATCLGNDATLTVAPDLIQNVSFPPWDIQLLDNNGNVLQTQNNIWNSYTFTNLFPGTYSLNVMHPSTGCSGISSIVVKQVHISLSLDAIPIDVSCFSGNDGYIAVYADSGYPPYQYFIDGIFNINPPPFDTVFSGLTAGTYILSVLDTANCMLRDTVIVSEPSYPLQALAASKTITCYGAPNGIAVVQGSGGTPPYAYTWYNSVNIPFS</sequence>
<evidence type="ECO:0008006" key="2">
    <source>
        <dbReference type="Google" id="ProtNLM"/>
    </source>
</evidence>
<feature type="non-terminal residue" evidence="1">
    <location>
        <position position="260"/>
    </location>
</feature>
<feature type="non-terminal residue" evidence="1">
    <location>
        <position position="1"/>
    </location>
</feature>
<dbReference type="Pfam" id="PF13573">
    <property type="entry name" value="SprB"/>
    <property type="match status" value="2"/>
</dbReference>
<protein>
    <recommendedName>
        <fullName evidence="2">Ig-like domain-containing protein</fullName>
    </recommendedName>
</protein>
<dbReference type="InterPro" id="IPR025667">
    <property type="entry name" value="SprB_repeat"/>
</dbReference>
<proteinExistence type="predicted"/>
<gene>
    <name evidence="1" type="ORF">METZ01_LOCUS441849</name>
</gene>
<dbReference type="EMBL" id="UINC01180014">
    <property type="protein sequence ID" value="SVD88995.1"/>
    <property type="molecule type" value="Genomic_DNA"/>
</dbReference>
<evidence type="ECO:0000313" key="1">
    <source>
        <dbReference type="EMBL" id="SVD88995.1"/>
    </source>
</evidence>
<organism evidence="1">
    <name type="scientific">marine metagenome</name>
    <dbReference type="NCBI Taxonomy" id="408172"/>
    <lineage>
        <taxon>unclassified sequences</taxon>
        <taxon>metagenomes</taxon>
        <taxon>ecological metagenomes</taxon>
    </lineage>
</organism>
<name>A0A382Z1M0_9ZZZZ</name>
<dbReference type="AlphaFoldDB" id="A0A382Z1M0"/>
<reference evidence="1" key="1">
    <citation type="submission" date="2018-05" db="EMBL/GenBank/DDBJ databases">
        <authorList>
            <person name="Lanie J.A."/>
            <person name="Ng W.-L."/>
            <person name="Kazmierczak K.M."/>
            <person name="Andrzejewski T.M."/>
            <person name="Davidsen T.M."/>
            <person name="Wayne K.J."/>
            <person name="Tettelin H."/>
            <person name="Glass J.I."/>
            <person name="Rusch D."/>
            <person name="Podicherti R."/>
            <person name="Tsui H.-C.T."/>
            <person name="Winkler M.E."/>
        </authorList>
    </citation>
    <scope>NUCLEOTIDE SEQUENCE</scope>
</reference>
<dbReference type="Gene3D" id="2.40.10.10">
    <property type="entry name" value="Trypsin-like serine proteases"/>
    <property type="match status" value="1"/>
</dbReference>
<accession>A0A382Z1M0</accession>
<dbReference type="InterPro" id="IPR043504">
    <property type="entry name" value="Peptidase_S1_PA_chymotrypsin"/>
</dbReference>